<feature type="compositionally biased region" description="Polar residues" evidence="2">
    <location>
        <begin position="30"/>
        <end position="41"/>
    </location>
</feature>
<dbReference type="PROSITE" id="PS50983">
    <property type="entry name" value="FE_B12_PBP"/>
    <property type="match status" value="1"/>
</dbReference>
<dbReference type="PANTHER" id="PTHR30535:SF34">
    <property type="entry name" value="MOLYBDATE-BINDING PROTEIN MOLA"/>
    <property type="match status" value="1"/>
</dbReference>
<name>A0A917HP44_9BACL</name>
<comment type="caution">
    <text evidence="5">The sequence shown here is derived from an EMBL/GenBank/DDBJ whole genome shotgun (WGS) entry which is preliminary data.</text>
</comment>
<keyword evidence="6" id="KW-1185">Reference proteome</keyword>
<reference evidence="5 6" key="1">
    <citation type="journal article" date="2014" name="Int. J. Syst. Evol. Microbiol.">
        <title>Complete genome sequence of Corynebacterium casei LMG S-19264T (=DSM 44701T), isolated from a smear-ripened cheese.</title>
        <authorList>
            <consortium name="US DOE Joint Genome Institute (JGI-PGF)"/>
            <person name="Walter F."/>
            <person name="Albersmeier A."/>
            <person name="Kalinowski J."/>
            <person name="Ruckert C."/>
        </authorList>
    </citation>
    <scope>NUCLEOTIDE SEQUENCE [LARGE SCALE GENOMIC DNA]</scope>
    <source>
        <strain evidence="5 6">CGMCC 1.15286</strain>
    </source>
</reference>
<evidence type="ECO:0000259" key="4">
    <source>
        <dbReference type="PROSITE" id="PS50983"/>
    </source>
</evidence>
<dbReference type="EMBL" id="BMHY01000015">
    <property type="protein sequence ID" value="GGG85808.1"/>
    <property type="molecule type" value="Genomic_DNA"/>
</dbReference>
<dbReference type="PROSITE" id="PS51257">
    <property type="entry name" value="PROKAR_LIPOPROTEIN"/>
    <property type="match status" value="1"/>
</dbReference>
<organism evidence="5 6">
    <name type="scientific">Paenibacillus radicis</name>
    <name type="common">ex Gao et al. 2016</name>
    <dbReference type="NCBI Taxonomy" id="1737354"/>
    <lineage>
        <taxon>Bacteria</taxon>
        <taxon>Bacillati</taxon>
        <taxon>Bacillota</taxon>
        <taxon>Bacilli</taxon>
        <taxon>Bacillales</taxon>
        <taxon>Paenibacillaceae</taxon>
        <taxon>Paenibacillus</taxon>
    </lineage>
</organism>
<dbReference type="GO" id="GO:0071281">
    <property type="term" value="P:cellular response to iron ion"/>
    <property type="evidence" value="ECO:0007669"/>
    <property type="project" value="TreeGrafter"/>
</dbReference>
<proteinExistence type="inferred from homology"/>
<dbReference type="SUPFAM" id="SSF53807">
    <property type="entry name" value="Helical backbone' metal receptor"/>
    <property type="match status" value="1"/>
</dbReference>
<feature type="region of interest" description="Disordered" evidence="2">
    <location>
        <begin position="30"/>
        <end position="55"/>
    </location>
</feature>
<sequence length="332" mass="35870">MNPNKRWFLWLAGMCILVILSACSSSTTANSGQSGASTASPNKDEQGQPPPYLTFKDASGEQVTLKRKPERIVLLNTEAMALFDQLGGTAVGLATAPGTELPEGAKTVDMVGEIQAVSLEKVIALKPDLVIGQAFFHAGLRKSLAASGIPLALTKIDSYDKVIETGILFGQLLGKEKETEQAVKEMQSRIQAIVEKVPNQPVSFAAITIMPMGVSIQKSGTLTLDIADRLKLRNIADDMPAGDHPGSVPYSIESLIAADPDYIFLVVHGTEEEGKERLKEDMEKNPAWSSLRAVKEGKLSFLPADFVNNPGLDMDRPFSYLAHLVYPDAFEN</sequence>
<dbReference type="Pfam" id="PF01497">
    <property type="entry name" value="Peripla_BP_2"/>
    <property type="match status" value="1"/>
</dbReference>
<dbReference type="PANTHER" id="PTHR30535">
    <property type="entry name" value="VITAMIN B12-BINDING PROTEIN"/>
    <property type="match status" value="1"/>
</dbReference>
<comment type="similarity">
    <text evidence="1">Belongs to the bacterial solute-binding protein 8 family.</text>
</comment>
<feature type="domain" description="Fe/B12 periplasmic-binding" evidence="4">
    <location>
        <begin position="71"/>
        <end position="329"/>
    </location>
</feature>
<evidence type="ECO:0000256" key="2">
    <source>
        <dbReference type="SAM" id="MobiDB-lite"/>
    </source>
</evidence>
<dbReference type="AlphaFoldDB" id="A0A917HP44"/>
<dbReference type="InterPro" id="IPR050902">
    <property type="entry name" value="ABC_Transporter_SBP"/>
</dbReference>
<feature type="chain" id="PRO_5039372606" evidence="3">
    <location>
        <begin position="25"/>
        <end position="332"/>
    </location>
</feature>
<dbReference type="Gene3D" id="3.40.50.1980">
    <property type="entry name" value="Nitrogenase molybdenum iron protein domain"/>
    <property type="match status" value="2"/>
</dbReference>
<gene>
    <name evidence="5" type="primary">yvrC</name>
    <name evidence="5" type="ORF">GCM10010918_49840</name>
</gene>
<feature type="signal peptide" evidence="3">
    <location>
        <begin position="1"/>
        <end position="24"/>
    </location>
</feature>
<evidence type="ECO:0000256" key="3">
    <source>
        <dbReference type="SAM" id="SignalP"/>
    </source>
</evidence>
<evidence type="ECO:0000313" key="5">
    <source>
        <dbReference type="EMBL" id="GGG85808.1"/>
    </source>
</evidence>
<evidence type="ECO:0000256" key="1">
    <source>
        <dbReference type="ARBA" id="ARBA00008814"/>
    </source>
</evidence>
<dbReference type="Proteomes" id="UP000600247">
    <property type="component" value="Unassembled WGS sequence"/>
</dbReference>
<keyword evidence="5" id="KW-0449">Lipoprotein</keyword>
<accession>A0A917HP44</accession>
<protein>
    <submittedName>
        <fullName evidence="5">ABC transporter substrate-binding lipoprotein YvrC</fullName>
    </submittedName>
</protein>
<keyword evidence="3" id="KW-0732">Signal</keyword>
<evidence type="ECO:0000313" key="6">
    <source>
        <dbReference type="Proteomes" id="UP000600247"/>
    </source>
</evidence>
<dbReference type="RefSeq" id="WP_188892405.1">
    <property type="nucleotide sequence ID" value="NZ_BMHY01000015.1"/>
</dbReference>
<dbReference type="InterPro" id="IPR002491">
    <property type="entry name" value="ABC_transptr_periplasmic_BD"/>
</dbReference>